<dbReference type="PROSITE" id="PS51257">
    <property type="entry name" value="PROKAR_LIPOPROTEIN"/>
    <property type="match status" value="1"/>
</dbReference>
<protein>
    <recommendedName>
        <fullName evidence="4">DUF3221 domain-containing protein</fullName>
    </recommendedName>
</protein>
<feature type="chain" id="PRO_5039602751" description="DUF3221 domain-containing protein" evidence="1">
    <location>
        <begin position="20"/>
        <end position="120"/>
    </location>
</feature>
<evidence type="ECO:0008006" key="4">
    <source>
        <dbReference type="Google" id="ProtNLM"/>
    </source>
</evidence>
<keyword evidence="1" id="KW-0732">Signal</keyword>
<organism evidence="2 3">
    <name type="scientific">Caryophanon tenue</name>
    <dbReference type="NCBI Taxonomy" id="33978"/>
    <lineage>
        <taxon>Bacteria</taxon>
        <taxon>Bacillati</taxon>
        <taxon>Bacillota</taxon>
        <taxon>Bacilli</taxon>
        <taxon>Bacillales</taxon>
        <taxon>Caryophanaceae</taxon>
        <taxon>Caryophanon</taxon>
    </lineage>
</organism>
<name>A0A1C0YL86_9BACL</name>
<dbReference type="AlphaFoldDB" id="A0A1C0YL86"/>
<reference evidence="2 3" key="1">
    <citation type="submission" date="2016-07" db="EMBL/GenBank/DDBJ databases">
        <title>Caryophanon tenue genome sequencing.</title>
        <authorList>
            <person name="Verma A."/>
            <person name="Pal Y."/>
            <person name="Krishnamurthi S."/>
        </authorList>
    </citation>
    <scope>NUCLEOTIDE SEQUENCE [LARGE SCALE GENOMIC DNA]</scope>
    <source>
        <strain evidence="2 3">DSM 14152</strain>
    </source>
</reference>
<comment type="caution">
    <text evidence="2">The sequence shown here is derived from an EMBL/GenBank/DDBJ whole genome shotgun (WGS) entry which is preliminary data.</text>
</comment>
<evidence type="ECO:0000313" key="3">
    <source>
        <dbReference type="Proteomes" id="UP000093199"/>
    </source>
</evidence>
<sequence length="120" mass="13214">MKRLLMIPLLLFLTACSPASDFTTFSGIAENVTEDGFFIECTAEVSPNQTEDILKMCYVAINTDTVISYDMDKATIADVEGADVAVILTESYVAENHEDNDYVAKEIKIVELAPKKEPAQ</sequence>
<keyword evidence="3" id="KW-1185">Reference proteome</keyword>
<dbReference type="STRING" id="33978.A6M13_08225"/>
<dbReference type="EMBL" id="MASJ01000002">
    <property type="protein sequence ID" value="OCS87947.1"/>
    <property type="molecule type" value="Genomic_DNA"/>
</dbReference>
<gene>
    <name evidence="2" type="ORF">A6M13_08225</name>
</gene>
<proteinExistence type="predicted"/>
<dbReference type="RefSeq" id="WP_066542752.1">
    <property type="nucleotide sequence ID" value="NZ_MASJ01000002.1"/>
</dbReference>
<evidence type="ECO:0000256" key="1">
    <source>
        <dbReference type="SAM" id="SignalP"/>
    </source>
</evidence>
<evidence type="ECO:0000313" key="2">
    <source>
        <dbReference type="EMBL" id="OCS87947.1"/>
    </source>
</evidence>
<feature type="signal peptide" evidence="1">
    <location>
        <begin position="1"/>
        <end position="19"/>
    </location>
</feature>
<accession>A0A1C0YL86</accession>
<dbReference type="Proteomes" id="UP000093199">
    <property type="component" value="Unassembled WGS sequence"/>
</dbReference>